<dbReference type="PANTHER" id="PTHR34351:SF1">
    <property type="entry name" value="SLR1927 PROTEIN"/>
    <property type="match status" value="1"/>
</dbReference>
<feature type="transmembrane region" description="Helical" evidence="1">
    <location>
        <begin position="67"/>
        <end position="87"/>
    </location>
</feature>
<dbReference type="PANTHER" id="PTHR34351">
    <property type="entry name" value="SLR1927 PROTEIN-RELATED"/>
    <property type="match status" value="1"/>
</dbReference>
<dbReference type="EMBL" id="JAPDDR010000007">
    <property type="protein sequence ID" value="MCW1914938.1"/>
    <property type="molecule type" value="Genomic_DNA"/>
</dbReference>
<accession>A0ABT3G532</accession>
<name>A0ABT3G532_9BACT</name>
<gene>
    <name evidence="3" type="ORF">OJ996_15220</name>
</gene>
<dbReference type="Pfam" id="PF01882">
    <property type="entry name" value="DUF58"/>
    <property type="match status" value="1"/>
</dbReference>
<dbReference type="Proteomes" id="UP001165653">
    <property type="component" value="Unassembled WGS sequence"/>
</dbReference>
<comment type="caution">
    <text evidence="3">The sequence shown here is derived from an EMBL/GenBank/DDBJ whole genome shotgun (WGS) entry which is preliminary data.</text>
</comment>
<feature type="domain" description="DUF58" evidence="2">
    <location>
        <begin position="274"/>
        <end position="398"/>
    </location>
</feature>
<dbReference type="RefSeq" id="WP_264514475.1">
    <property type="nucleotide sequence ID" value="NZ_JAPDDR010000007.1"/>
</dbReference>
<organism evidence="3 4">
    <name type="scientific">Luteolibacter rhizosphaerae</name>
    <dbReference type="NCBI Taxonomy" id="2989719"/>
    <lineage>
        <taxon>Bacteria</taxon>
        <taxon>Pseudomonadati</taxon>
        <taxon>Verrucomicrobiota</taxon>
        <taxon>Verrucomicrobiia</taxon>
        <taxon>Verrucomicrobiales</taxon>
        <taxon>Verrucomicrobiaceae</taxon>
        <taxon>Luteolibacter</taxon>
    </lineage>
</organism>
<keyword evidence="1" id="KW-0812">Transmembrane</keyword>
<keyword evidence="1" id="KW-1133">Transmembrane helix</keyword>
<keyword evidence="1" id="KW-0472">Membrane</keyword>
<proteinExistence type="predicted"/>
<protein>
    <submittedName>
        <fullName evidence="3">DUF58 domain-containing protein</fullName>
    </submittedName>
</protein>
<dbReference type="InterPro" id="IPR002881">
    <property type="entry name" value="DUF58"/>
</dbReference>
<evidence type="ECO:0000313" key="4">
    <source>
        <dbReference type="Proteomes" id="UP001165653"/>
    </source>
</evidence>
<evidence type="ECO:0000313" key="3">
    <source>
        <dbReference type="EMBL" id="MCW1914938.1"/>
    </source>
</evidence>
<reference evidence="3" key="1">
    <citation type="submission" date="2022-10" db="EMBL/GenBank/DDBJ databases">
        <title>Luteolibacter sp. GHJ8, whole genome shotgun sequencing project.</title>
        <authorList>
            <person name="Zhao G."/>
            <person name="Shen L."/>
        </authorList>
    </citation>
    <scope>NUCLEOTIDE SEQUENCE</scope>
    <source>
        <strain evidence="3">GHJ8</strain>
    </source>
</reference>
<sequence>MPAEPPPSAPQPSWLSQYFRGHQYWFYSRGTALNYFLRRRIRPAGIGLLIVIVVATGAAAGSAEPPVFQTFSLACGLSLVSLIAVLFRRAKVEAHREMPAHATAGQPFTYHVTLRNLRGKDLRRIELSETPSDPRPSEELFLHSREPGEEKRNLYDRWLAYYRWNWLCEMRRLFEGGRSETVDRVKANAVLKVPVSMTPRRRGLIRLNDLRILLPDPLGLFQRCRKVPAPASSLAVLPKRYPLPRFELPGSARFQPGGEATARHAGATGEFTGLRDYQPGDPLRLIHWATWARTGKPVVKELEDTFFPRHGLILDTFPAVGDDTLFEEAVSVAASFVVAVDARESLIDLMFIAGHERVVTAGQGIARAETLLEVLAGVESSPREDFDSLAKLVQRHADDLAGCLCVFSGWSPNRARLLQRLNRAGIETSAVILCRDKPGAIPRCHFVRTGDLANELMKLPRQL</sequence>
<keyword evidence="4" id="KW-1185">Reference proteome</keyword>
<evidence type="ECO:0000256" key="1">
    <source>
        <dbReference type="SAM" id="Phobius"/>
    </source>
</evidence>
<evidence type="ECO:0000259" key="2">
    <source>
        <dbReference type="Pfam" id="PF01882"/>
    </source>
</evidence>
<feature type="transmembrane region" description="Helical" evidence="1">
    <location>
        <begin position="44"/>
        <end position="61"/>
    </location>
</feature>